<dbReference type="EC" id="2.7.1.17" evidence="8 10"/>
<evidence type="ECO:0000313" key="14">
    <source>
        <dbReference type="Proteomes" id="UP000184128"/>
    </source>
</evidence>
<evidence type="ECO:0000256" key="7">
    <source>
        <dbReference type="ARBA" id="ARBA00023277"/>
    </source>
</evidence>
<dbReference type="InterPro" id="IPR018484">
    <property type="entry name" value="FGGY_N"/>
</dbReference>
<dbReference type="AlphaFoldDB" id="A0A1M4S4K7"/>
<feature type="active site" description="Proton acceptor" evidence="8">
    <location>
        <position position="239"/>
    </location>
</feature>
<evidence type="ECO:0000256" key="4">
    <source>
        <dbReference type="ARBA" id="ARBA00022741"/>
    </source>
</evidence>
<evidence type="ECO:0000256" key="1">
    <source>
        <dbReference type="ARBA" id="ARBA00009156"/>
    </source>
</evidence>
<proteinExistence type="inferred from homology"/>
<dbReference type="SUPFAM" id="SSF53067">
    <property type="entry name" value="Actin-like ATPase domain"/>
    <property type="match status" value="2"/>
</dbReference>
<evidence type="ECO:0000259" key="12">
    <source>
        <dbReference type="Pfam" id="PF02782"/>
    </source>
</evidence>
<dbReference type="Gene3D" id="3.30.420.40">
    <property type="match status" value="2"/>
</dbReference>
<dbReference type="OrthoDB" id="9805576at2"/>
<dbReference type="CDD" id="cd07808">
    <property type="entry name" value="ASKHA_NBD_FGGY_EcXK-like"/>
    <property type="match status" value="1"/>
</dbReference>
<evidence type="ECO:0000256" key="6">
    <source>
        <dbReference type="ARBA" id="ARBA00022840"/>
    </source>
</evidence>
<dbReference type="STRING" id="1121025.SAMN02745249_00006"/>
<evidence type="ECO:0000259" key="11">
    <source>
        <dbReference type="Pfam" id="PF00370"/>
    </source>
</evidence>
<evidence type="ECO:0000256" key="9">
    <source>
        <dbReference type="RuleBase" id="RU003733"/>
    </source>
</evidence>
<dbReference type="InterPro" id="IPR043129">
    <property type="entry name" value="ATPase_NBD"/>
</dbReference>
<comment type="function">
    <text evidence="8">Catalyzes the phosphorylation of D-xylulose to D-xylulose 5-phosphate.</text>
</comment>
<keyword evidence="7 8" id="KW-0119">Carbohydrate metabolism</keyword>
<dbReference type="InterPro" id="IPR050406">
    <property type="entry name" value="FGGY_Carb_Kinase"/>
</dbReference>
<dbReference type="PROSITE" id="PS00933">
    <property type="entry name" value="FGGY_KINASES_1"/>
    <property type="match status" value="1"/>
</dbReference>
<feature type="domain" description="Carbohydrate kinase FGGY N-terminal" evidence="11">
    <location>
        <begin position="3"/>
        <end position="246"/>
    </location>
</feature>
<keyword evidence="5 8" id="KW-0418">Kinase</keyword>
<dbReference type="InterPro" id="IPR006000">
    <property type="entry name" value="Xylulokinase"/>
</dbReference>
<dbReference type="RefSeq" id="WP_073294287.1">
    <property type="nucleotide sequence ID" value="NZ_FQUF01000002.1"/>
</dbReference>
<feature type="site" description="Important for activity" evidence="8">
    <location>
        <position position="8"/>
    </location>
</feature>
<dbReference type="PRINTS" id="PR00475">
    <property type="entry name" value="HEXOKINASE"/>
</dbReference>
<dbReference type="NCBIfam" id="TIGR01312">
    <property type="entry name" value="XylB"/>
    <property type="match status" value="1"/>
</dbReference>
<evidence type="ECO:0000256" key="10">
    <source>
        <dbReference type="RuleBase" id="RU364073"/>
    </source>
</evidence>
<evidence type="ECO:0000313" key="13">
    <source>
        <dbReference type="EMBL" id="SHE27119.1"/>
    </source>
</evidence>
<dbReference type="InterPro" id="IPR000577">
    <property type="entry name" value="Carb_kinase_FGGY"/>
</dbReference>
<dbReference type="GO" id="GO:0005524">
    <property type="term" value="F:ATP binding"/>
    <property type="evidence" value="ECO:0007669"/>
    <property type="project" value="UniProtKB-UniRule"/>
</dbReference>
<keyword evidence="2 8" id="KW-0859">Xylose metabolism</keyword>
<dbReference type="GO" id="GO:0004856">
    <property type="term" value="F:D-xylulokinase activity"/>
    <property type="evidence" value="ECO:0007669"/>
    <property type="project" value="UniProtKB-UniRule"/>
</dbReference>
<dbReference type="PANTHER" id="PTHR43095">
    <property type="entry name" value="SUGAR KINASE"/>
    <property type="match status" value="1"/>
</dbReference>
<evidence type="ECO:0000256" key="3">
    <source>
        <dbReference type="ARBA" id="ARBA00022679"/>
    </source>
</evidence>
<keyword evidence="3 8" id="KW-0808">Transferase</keyword>
<dbReference type="PIRSF" id="PIRSF000538">
    <property type="entry name" value="GlpK"/>
    <property type="match status" value="1"/>
</dbReference>
<evidence type="ECO:0000256" key="2">
    <source>
        <dbReference type="ARBA" id="ARBA00022629"/>
    </source>
</evidence>
<feature type="binding site" evidence="8">
    <location>
        <begin position="81"/>
        <end position="82"/>
    </location>
    <ligand>
        <name>substrate</name>
    </ligand>
</feature>
<keyword evidence="4 8" id="KW-0547">Nucleotide-binding</keyword>
<dbReference type="GO" id="GO:0005998">
    <property type="term" value="P:xylulose catabolic process"/>
    <property type="evidence" value="ECO:0007669"/>
    <property type="project" value="UniProtKB-UniRule"/>
</dbReference>
<sequence length="498" mass="55877">MSYVIGLDLGTSGLKGLLVNKSGEIITTVTSEYPLITPQKGYSEQEPEAWYIAAKQTLEKIIKEVPDVTSQLEGISFSGQMHSLVLLDKRGDVIRNAILWNDVRTTKQCHRITNELGEKLIDISKNKALEGFTLPKMLWVQEHEPENWAKVSTFLLPKDYLGYRLTGNMQMEYSDAAGTLLLDIEKKEWSPEILKTFQIDPKICPPLVESTAQIGFLNEELKEQFQFEQDIPIFAGGADNPSAAVGAGIVRPHQAMASIGTSGVFLTYEEDKEKDYEGHLHFFNHVIPNAHYSMGVTLAAGNSLNWFKDQFAKEETFNDLLKDINQIPVGSEGLIFTPYISGERTPYTDSKIRGSFLGIDISHTRTHFARAVLEGITFSLRDSQELMKKYTDKKFSQIVSVGGGAKNQDWLQMQADIFNTPVITLETEQGPGMGAAMIAAVGAGWYPNFKACSDIFVNYTNEFLPIAENVEKYNQIYEVYREVYPSIKEISHQLINLE</sequence>
<keyword evidence="14" id="KW-1185">Reference proteome</keyword>
<dbReference type="PROSITE" id="PS00445">
    <property type="entry name" value="FGGY_KINASES_2"/>
    <property type="match status" value="1"/>
</dbReference>
<dbReference type="PANTHER" id="PTHR43095:SF5">
    <property type="entry name" value="XYLULOSE KINASE"/>
    <property type="match status" value="1"/>
</dbReference>
<dbReference type="GO" id="GO:0042732">
    <property type="term" value="P:D-xylose metabolic process"/>
    <property type="evidence" value="ECO:0007669"/>
    <property type="project" value="UniProtKB-KW"/>
</dbReference>
<reference evidence="13 14" key="1">
    <citation type="submission" date="2016-11" db="EMBL/GenBank/DDBJ databases">
        <authorList>
            <person name="Jaros S."/>
            <person name="Januszkiewicz K."/>
            <person name="Wedrychowicz H."/>
        </authorList>
    </citation>
    <scope>NUCLEOTIDE SEQUENCE [LARGE SCALE GENOMIC DNA]</scope>
    <source>
        <strain evidence="13 14">DSM 15692</strain>
    </source>
</reference>
<protein>
    <recommendedName>
        <fullName evidence="8 10">Xylulose kinase</fullName>
        <shortName evidence="8 10">Xylulokinase</shortName>
        <ecNumber evidence="8 10">2.7.1.17</ecNumber>
    </recommendedName>
</protein>
<dbReference type="HAMAP" id="MF_02220">
    <property type="entry name" value="XylB"/>
    <property type="match status" value="1"/>
</dbReference>
<dbReference type="Proteomes" id="UP000184128">
    <property type="component" value="Unassembled WGS sequence"/>
</dbReference>
<evidence type="ECO:0000256" key="5">
    <source>
        <dbReference type="ARBA" id="ARBA00022777"/>
    </source>
</evidence>
<dbReference type="Pfam" id="PF02782">
    <property type="entry name" value="FGGY_C"/>
    <property type="match status" value="1"/>
</dbReference>
<comment type="catalytic activity">
    <reaction evidence="8 10">
        <text>D-xylulose + ATP = D-xylulose 5-phosphate + ADP + H(+)</text>
        <dbReference type="Rhea" id="RHEA:10964"/>
        <dbReference type="ChEBI" id="CHEBI:15378"/>
        <dbReference type="ChEBI" id="CHEBI:17140"/>
        <dbReference type="ChEBI" id="CHEBI:30616"/>
        <dbReference type="ChEBI" id="CHEBI:57737"/>
        <dbReference type="ChEBI" id="CHEBI:456216"/>
        <dbReference type="EC" id="2.7.1.17"/>
    </reaction>
</comment>
<dbReference type="Pfam" id="PF00370">
    <property type="entry name" value="FGGY_N"/>
    <property type="match status" value="1"/>
</dbReference>
<comment type="similarity">
    <text evidence="1 8 9">Belongs to the FGGY kinase family.</text>
</comment>
<feature type="domain" description="Carbohydrate kinase FGGY C-terminal" evidence="12">
    <location>
        <begin position="255"/>
        <end position="442"/>
    </location>
</feature>
<keyword evidence="6 8" id="KW-0067">ATP-binding</keyword>
<organism evidence="13 14">
    <name type="scientific">Atopostipes suicloacalis DSM 15692</name>
    <dbReference type="NCBI Taxonomy" id="1121025"/>
    <lineage>
        <taxon>Bacteria</taxon>
        <taxon>Bacillati</taxon>
        <taxon>Bacillota</taxon>
        <taxon>Bacilli</taxon>
        <taxon>Lactobacillales</taxon>
        <taxon>Carnobacteriaceae</taxon>
        <taxon>Atopostipes</taxon>
    </lineage>
</organism>
<gene>
    <name evidence="8 10" type="primary">xylB</name>
    <name evidence="13" type="ORF">SAMN02745249_00006</name>
</gene>
<evidence type="ECO:0000256" key="8">
    <source>
        <dbReference type="HAMAP-Rule" id="MF_02220"/>
    </source>
</evidence>
<accession>A0A1M4S4K7</accession>
<dbReference type="InterPro" id="IPR018483">
    <property type="entry name" value="Carb_kinase_FGGY_CS"/>
</dbReference>
<name>A0A1M4S4K7_9LACT</name>
<dbReference type="InterPro" id="IPR018485">
    <property type="entry name" value="FGGY_C"/>
</dbReference>
<dbReference type="EMBL" id="FQUF01000002">
    <property type="protein sequence ID" value="SHE27119.1"/>
    <property type="molecule type" value="Genomic_DNA"/>
</dbReference>